<organism evidence="8 9">
    <name type="scientific">Aphanomyces astaci</name>
    <name type="common">Crayfish plague agent</name>
    <dbReference type="NCBI Taxonomy" id="112090"/>
    <lineage>
        <taxon>Eukaryota</taxon>
        <taxon>Sar</taxon>
        <taxon>Stramenopiles</taxon>
        <taxon>Oomycota</taxon>
        <taxon>Saprolegniomycetes</taxon>
        <taxon>Saprolegniales</taxon>
        <taxon>Verrucalvaceae</taxon>
        <taxon>Aphanomyces</taxon>
    </lineage>
</organism>
<evidence type="ECO:0000256" key="5">
    <source>
        <dbReference type="ARBA" id="ARBA00049708"/>
    </source>
</evidence>
<dbReference type="InterPro" id="IPR036786">
    <property type="entry name" value="Ribosome_mat_SBDS_N_sf"/>
</dbReference>
<evidence type="ECO:0000259" key="7">
    <source>
        <dbReference type="PROSITE" id="PS00028"/>
    </source>
</evidence>
<keyword evidence="4" id="KW-0690">Ribosome biogenesis</keyword>
<reference evidence="8 9" key="1">
    <citation type="submission" date="2018-08" db="EMBL/GenBank/DDBJ databases">
        <title>Aphanomyces genome sequencing and annotation.</title>
        <authorList>
            <person name="Minardi D."/>
            <person name="Oidtmann B."/>
            <person name="Van Der Giezen M."/>
            <person name="Studholme D.J."/>
        </authorList>
    </citation>
    <scope>NUCLEOTIDE SEQUENCE [LARGE SCALE GENOMIC DNA]</scope>
    <source>
        <strain evidence="8 9">197901</strain>
    </source>
</reference>
<dbReference type="InterPro" id="IPR013087">
    <property type="entry name" value="Znf_C2H2_type"/>
</dbReference>
<keyword evidence="3" id="KW-0963">Cytoplasm</keyword>
<proteinExistence type="inferred from homology"/>
<feature type="domain" description="C2H2-type" evidence="7">
    <location>
        <begin position="431"/>
        <end position="453"/>
    </location>
</feature>
<evidence type="ECO:0000313" key="9">
    <source>
        <dbReference type="Proteomes" id="UP000266196"/>
    </source>
</evidence>
<dbReference type="InterPro" id="IPR039100">
    <property type="entry name" value="Sdo1/SBDS-like"/>
</dbReference>
<dbReference type="PROSITE" id="PS00028">
    <property type="entry name" value="ZINC_FINGER_C2H2_1"/>
    <property type="match status" value="1"/>
</dbReference>
<dbReference type="SUPFAM" id="SSF89895">
    <property type="entry name" value="FYSH domain"/>
    <property type="match status" value="2"/>
</dbReference>
<accession>A0A397EQD1</accession>
<dbReference type="PANTHER" id="PTHR10927">
    <property type="entry name" value="RIBOSOME MATURATION PROTEIN SBDS"/>
    <property type="match status" value="1"/>
</dbReference>
<dbReference type="GO" id="GO:0005737">
    <property type="term" value="C:cytoplasm"/>
    <property type="evidence" value="ECO:0007669"/>
    <property type="project" value="UniProtKB-SubCell"/>
</dbReference>
<evidence type="ECO:0000256" key="4">
    <source>
        <dbReference type="ARBA" id="ARBA00022517"/>
    </source>
</evidence>
<dbReference type="InterPro" id="IPR037188">
    <property type="entry name" value="Sdo1/SBDS_central_sf"/>
</dbReference>
<name>A0A397EQD1_APHAT</name>
<protein>
    <recommendedName>
        <fullName evidence="7">C2H2-type domain-containing protein</fullName>
    </recommendedName>
</protein>
<evidence type="ECO:0000256" key="6">
    <source>
        <dbReference type="SAM" id="MobiDB-lite"/>
    </source>
</evidence>
<dbReference type="VEuPathDB" id="FungiDB:H257_06025"/>
<comment type="caution">
    <text evidence="8">The sequence shown here is derived from an EMBL/GenBank/DDBJ whole genome shotgun (WGS) entry which is preliminary data.</text>
</comment>
<comment type="subunit">
    <text evidence="5">Associates with the 60S ribosomal subunit.</text>
</comment>
<evidence type="ECO:0000256" key="2">
    <source>
        <dbReference type="ARBA" id="ARBA00007433"/>
    </source>
</evidence>
<evidence type="ECO:0000313" key="8">
    <source>
        <dbReference type="EMBL" id="RHZ02467.1"/>
    </source>
</evidence>
<dbReference type="Proteomes" id="UP000266196">
    <property type="component" value="Unassembled WGS sequence"/>
</dbReference>
<dbReference type="VEuPathDB" id="FungiDB:H257_06026"/>
<dbReference type="InterPro" id="IPR018978">
    <property type="entry name" value="SDO1/SBDS_central"/>
</dbReference>
<dbReference type="Pfam" id="PF09377">
    <property type="entry name" value="SBDS_domain_II"/>
    <property type="match status" value="1"/>
</dbReference>
<feature type="region of interest" description="Disordered" evidence="6">
    <location>
        <begin position="405"/>
        <end position="426"/>
    </location>
</feature>
<evidence type="ECO:0000256" key="3">
    <source>
        <dbReference type="ARBA" id="ARBA00022490"/>
    </source>
</evidence>
<comment type="subcellular location">
    <subcellularLocation>
        <location evidence="1">Cytoplasm</location>
    </subcellularLocation>
</comment>
<dbReference type="SUPFAM" id="SSF109728">
    <property type="entry name" value="Hypothetical protein AF0491, middle domain"/>
    <property type="match status" value="1"/>
</dbReference>
<dbReference type="AlphaFoldDB" id="A0A397EQD1"/>
<dbReference type="Gene3D" id="3.30.1250.10">
    <property type="entry name" value="Ribosome maturation protein SBDS, N-terminal domain"/>
    <property type="match status" value="2"/>
</dbReference>
<feature type="non-terminal residue" evidence="8">
    <location>
        <position position="1"/>
    </location>
</feature>
<dbReference type="GO" id="GO:0042254">
    <property type="term" value="P:ribosome biogenesis"/>
    <property type="evidence" value="ECO:0007669"/>
    <property type="project" value="UniProtKB-KW"/>
</dbReference>
<dbReference type="Pfam" id="PF01172">
    <property type="entry name" value="SBDS_N"/>
    <property type="match status" value="2"/>
</dbReference>
<dbReference type="InterPro" id="IPR019783">
    <property type="entry name" value="SDO1/SBDS_N"/>
</dbReference>
<evidence type="ECO:0000256" key="1">
    <source>
        <dbReference type="ARBA" id="ARBA00004496"/>
    </source>
</evidence>
<dbReference type="EMBL" id="QUTE01014362">
    <property type="protein sequence ID" value="RHZ02467.1"/>
    <property type="molecule type" value="Genomic_DNA"/>
</dbReference>
<dbReference type="Gene3D" id="3.30.70.240">
    <property type="match status" value="1"/>
</dbReference>
<dbReference type="Pfam" id="PF20268">
    <property type="entry name" value="SBDS_C"/>
    <property type="match status" value="1"/>
</dbReference>
<dbReference type="PROSITE" id="PS01267">
    <property type="entry name" value="UPF0023"/>
    <property type="match status" value="1"/>
</dbReference>
<dbReference type="PANTHER" id="PTHR10927:SF1">
    <property type="entry name" value="RIBOSOME MATURATION PROTEIN SBDS"/>
    <property type="match status" value="1"/>
</dbReference>
<dbReference type="InterPro" id="IPR046928">
    <property type="entry name" value="SDO1/SBDS_C"/>
</dbReference>
<sequence>HLQYLEAMGYLHQSQRVFTPLSQARLEHIDVVRLKKGGCRFEVACFKNKLVEWRRGIETNLSDVLQSEAIFDNVSRMSAIEQMMQKIHVALTPHEPVDIQVHHPHYPSKFIAGMLMSYSSTGRQRSQVEQPKGQKRLTNVAIVRLKKGGCRFEVACYKNKVVNWRNKIETQLDEVLQSHDVFVNVSKGKRATADDMRKVFGTDDVDEVAKLIIDLGELQVSDGERAAFNQSYVSVFHVLVEPFLPHDRHTCSLFQEIATIVAEKCVNPESNRPYPVHNLSFRRSYRFAKQQALEVISKLQDHMPITRAKMKVQVSVPAKDGKAMKKYLEQHNAAVLEQKGTSDVLRLICLIDPGAYRGLDAFVLNDGDNVDGSRSLEVLELSCHEEGEHSIDAEISKKTERLGLNADAPSVAPPPPSTTPSAAPAPVGRPCSTCGGAFVDTALYREHFRSEWHRYNLKLKAKKRPVIDQAAFDTLSSHDVHRFFETLD</sequence>
<dbReference type="InterPro" id="IPR018023">
    <property type="entry name" value="Ribosome_mat_SBDS_CS"/>
</dbReference>
<gene>
    <name evidence="8" type="ORF">DYB31_013784</name>
</gene>
<dbReference type="Gene3D" id="1.10.10.900">
    <property type="entry name" value="SBDS protein C-terminal domain, subdomain 1"/>
    <property type="match status" value="1"/>
</dbReference>
<comment type="similarity">
    <text evidence="2">Belongs to the SDO1/SBDS family.</text>
</comment>